<accession>A0A5C3MMK4</accession>
<feature type="compositionally biased region" description="Basic and acidic residues" evidence="1">
    <location>
        <begin position="228"/>
        <end position="237"/>
    </location>
</feature>
<feature type="compositionally biased region" description="Basic and acidic residues" evidence="1">
    <location>
        <begin position="668"/>
        <end position="679"/>
    </location>
</feature>
<feature type="compositionally biased region" description="Low complexity" evidence="1">
    <location>
        <begin position="348"/>
        <end position="362"/>
    </location>
</feature>
<gene>
    <name evidence="2" type="ORF">OE88DRAFT_1073917</name>
</gene>
<feature type="region of interest" description="Disordered" evidence="1">
    <location>
        <begin position="580"/>
        <end position="605"/>
    </location>
</feature>
<proteinExistence type="predicted"/>
<feature type="compositionally biased region" description="Basic and acidic residues" evidence="1">
    <location>
        <begin position="473"/>
        <end position="484"/>
    </location>
</feature>
<keyword evidence="3" id="KW-1185">Reference proteome</keyword>
<dbReference type="EMBL" id="ML213535">
    <property type="protein sequence ID" value="TFK45925.1"/>
    <property type="molecule type" value="Genomic_DNA"/>
</dbReference>
<evidence type="ECO:0000313" key="2">
    <source>
        <dbReference type="EMBL" id="TFK45925.1"/>
    </source>
</evidence>
<dbReference type="STRING" id="5364.A0A5C3MMK4"/>
<evidence type="ECO:0000256" key="1">
    <source>
        <dbReference type="SAM" id="MobiDB-lite"/>
    </source>
</evidence>
<feature type="region of interest" description="Disordered" evidence="1">
    <location>
        <begin position="455"/>
        <end position="496"/>
    </location>
</feature>
<feature type="compositionally biased region" description="Basic and acidic residues" evidence="1">
    <location>
        <begin position="28"/>
        <end position="37"/>
    </location>
</feature>
<feature type="compositionally biased region" description="Basic and acidic residues" evidence="1">
    <location>
        <begin position="291"/>
        <end position="301"/>
    </location>
</feature>
<evidence type="ECO:0000313" key="3">
    <source>
        <dbReference type="Proteomes" id="UP000305948"/>
    </source>
</evidence>
<feature type="compositionally biased region" description="Polar residues" evidence="1">
    <location>
        <begin position="418"/>
        <end position="435"/>
    </location>
</feature>
<reference evidence="2 3" key="1">
    <citation type="journal article" date="2019" name="Nat. Ecol. Evol.">
        <title>Megaphylogeny resolves global patterns of mushroom evolution.</title>
        <authorList>
            <person name="Varga T."/>
            <person name="Krizsan K."/>
            <person name="Foldi C."/>
            <person name="Dima B."/>
            <person name="Sanchez-Garcia M."/>
            <person name="Sanchez-Ramirez S."/>
            <person name="Szollosi G.J."/>
            <person name="Szarkandi J.G."/>
            <person name="Papp V."/>
            <person name="Albert L."/>
            <person name="Andreopoulos W."/>
            <person name="Angelini C."/>
            <person name="Antonin V."/>
            <person name="Barry K.W."/>
            <person name="Bougher N.L."/>
            <person name="Buchanan P."/>
            <person name="Buyck B."/>
            <person name="Bense V."/>
            <person name="Catcheside P."/>
            <person name="Chovatia M."/>
            <person name="Cooper J."/>
            <person name="Damon W."/>
            <person name="Desjardin D."/>
            <person name="Finy P."/>
            <person name="Geml J."/>
            <person name="Haridas S."/>
            <person name="Hughes K."/>
            <person name="Justo A."/>
            <person name="Karasinski D."/>
            <person name="Kautmanova I."/>
            <person name="Kiss B."/>
            <person name="Kocsube S."/>
            <person name="Kotiranta H."/>
            <person name="LaButti K.M."/>
            <person name="Lechner B.E."/>
            <person name="Liimatainen K."/>
            <person name="Lipzen A."/>
            <person name="Lukacs Z."/>
            <person name="Mihaltcheva S."/>
            <person name="Morgado L.N."/>
            <person name="Niskanen T."/>
            <person name="Noordeloos M.E."/>
            <person name="Ohm R.A."/>
            <person name="Ortiz-Santana B."/>
            <person name="Ovrebo C."/>
            <person name="Racz N."/>
            <person name="Riley R."/>
            <person name="Savchenko A."/>
            <person name="Shiryaev A."/>
            <person name="Soop K."/>
            <person name="Spirin V."/>
            <person name="Szebenyi C."/>
            <person name="Tomsovsky M."/>
            <person name="Tulloss R.E."/>
            <person name="Uehling J."/>
            <person name="Grigoriev I.V."/>
            <person name="Vagvolgyi C."/>
            <person name="Papp T."/>
            <person name="Martin F.M."/>
            <person name="Miettinen O."/>
            <person name="Hibbett D.S."/>
            <person name="Nagy L.G."/>
        </authorList>
    </citation>
    <scope>NUCLEOTIDE SEQUENCE [LARGE SCALE GENOMIC DNA]</scope>
    <source>
        <strain evidence="2 3">OMC1185</strain>
    </source>
</reference>
<protein>
    <submittedName>
        <fullName evidence="2">Uncharacterized protein</fullName>
    </submittedName>
</protein>
<name>A0A5C3MMK4_9AGAM</name>
<feature type="region of interest" description="Disordered" evidence="1">
    <location>
        <begin position="530"/>
        <end position="551"/>
    </location>
</feature>
<feature type="region of interest" description="Disordered" evidence="1">
    <location>
        <begin position="668"/>
        <end position="690"/>
    </location>
</feature>
<feature type="region of interest" description="Disordered" evidence="1">
    <location>
        <begin position="1"/>
        <end position="47"/>
    </location>
</feature>
<feature type="compositionally biased region" description="Polar residues" evidence="1">
    <location>
        <begin position="363"/>
        <end position="376"/>
    </location>
</feature>
<dbReference type="AlphaFoldDB" id="A0A5C3MMK4"/>
<feature type="region of interest" description="Disordered" evidence="1">
    <location>
        <begin position="252"/>
        <end position="442"/>
    </location>
</feature>
<dbReference type="Proteomes" id="UP000305948">
    <property type="component" value="Unassembled WGS sequence"/>
</dbReference>
<sequence length="690" mass="75133">MSTIYTPLFPATTAPEPYHPLSSSESFKSSEKKSSESRRRRGQQYSEMLQSRHLALACLPAQLHPSSRSPSPSSDLRVAALRKSIRRSAEQAEWDPSNPRWTDVSRQCKLAATSGRWRASNKKQKGRKWEVYGARKLPEREEDWLRWEKKILERREAERLRRIEKGKGKAVEAREEKPRPERMRVSEILHKVTDWQANVPPDAYKLGPEATIRDFSSMEHAHLSAPREATDGDDGRSRGMVQSALAFPVVKRGSQGLSAVKGKSDSQNPDTGTHPVHEEPAPASGLPGLSDRGKRKEKDVFDAVPGQHKRISDIPESSFFPPSFPTHMQTSTPSGVKHKPADILTTALLLSSPTKTSHPPSSRNECQPVASSSSSGVKRARPLTPVSDDARMRSSSQRMPPTSPTPVSKKTRMVDVQPPTSTGRAGRPGSSTLMPSTPPRKEKLPTLTELLASAGSSKGGKAKHTKLKITPSPRRDAVQSRVDLRPPGPGLSQVPEGEEDLYLPMNVDEQPLPMSDKELDGSMKPLPLMRNSSLASPVLGPSTPDPRDGPLPVAGFAPHPEQGPPSMRFTQYPSAFHPQMASTQPPLGRSGTGDTITSEGRAESSHAGYTAISGLGVGQSQGLGISQSQGFGFGFGGMDYNSQFDVEGRVGRVDEILDKDVDFDGWLREVSEPAEDERGASAVDVKGSSQ</sequence>
<organism evidence="2 3">
    <name type="scientific">Heliocybe sulcata</name>
    <dbReference type="NCBI Taxonomy" id="5364"/>
    <lineage>
        <taxon>Eukaryota</taxon>
        <taxon>Fungi</taxon>
        <taxon>Dikarya</taxon>
        <taxon>Basidiomycota</taxon>
        <taxon>Agaricomycotina</taxon>
        <taxon>Agaricomycetes</taxon>
        <taxon>Gloeophyllales</taxon>
        <taxon>Gloeophyllaceae</taxon>
        <taxon>Heliocybe</taxon>
    </lineage>
</organism>
<dbReference type="OrthoDB" id="3218262at2759"/>
<feature type="region of interest" description="Disordered" evidence="1">
    <location>
        <begin position="219"/>
        <end position="238"/>
    </location>
</feature>